<evidence type="ECO:0000256" key="4">
    <source>
        <dbReference type="ARBA" id="ARBA00023134"/>
    </source>
</evidence>
<dbReference type="Proteomes" id="UP001173801">
    <property type="component" value="Unassembled WGS sequence"/>
</dbReference>
<evidence type="ECO:0000256" key="1">
    <source>
        <dbReference type="ARBA" id="ARBA00004370"/>
    </source>
</evidence>
<sequence length="689" mass="77986">MDKFLDDFWGNQKAVLDEKTIITGDENALSVILATNAKNYDRFIALSEFRAILKSLNLKANIFSVQTAQIGIINAILQAKISKQRLVNALNLLKNEQILSIDEFKNINDFLSFLSSNEQDAQNHANLSDFFHQKLDRLNYINEKILSLNIPENFAKRAILARQKIDNLTFNIAVTGVINAGKSTLLNALLGEKILGSSNVPETISLTMLKYDKNPFVRVNFWDKDELEALKIKPDKILSSLISKSIKIQKNELKNYTSASSDVAKIVKSVEIYENLELLKDGICIVDTPGIDDAITLREELVDRFMSEADLLIHLMNVSQSATFKDFEFIKKTLTNSHISRLLIVLTHADLLSNDELNEVLNYTKKSLKDELEAEIFVISSKDYFEGKDGGIKGFKAHLYETLFGKNSAKATLSTQAYLKELMLISSQFLEQVKDSILNLKGESFGLENRLNELKNSENLLLNRLENLLKTADEEFSKIDINSLNLSYKSSLKTITSGINDRILSEINYAKDRGQTPSKSRLSFIVSSGLNDAILSLIRQNRNEILKQILLVKENLSLKFSGLNFSKNDKIFNVGEYLLNSGLKLNYDEISASVAQNFNNTQPLIDEFLKDEKIDKLVFNLVNFEKNSFEAELKELVLAQKTANEIEQKRLNDELKFLDKSDFEITQKIKDLSQTKADLEAIILELNNA</sequence>
<evidence type="ECO:0000256" key="6">
    <source>
        <dbReference type="SAM" id="Coils"/>
    </source>
</evidence>
<keyword evidence="3" id="KW-0378">Hydrolase</keyword>
<evidence type="ECO:0000313" key="8">
    <source>
        <dbReference type="EMBL" id="MDL0088419.1"/>
    </source>
</evidence>
<dbReference type="CDD" id="cd09912">
    <property type="entry name" value="DLP_2"/>
    <property type="match status" value="1"/>
</dbReference>
<dbReference type="InterPro" id="IPR027094">
    <property type="entry name" value="Mitofusin_fam"/>
</dbReference>
<dbReference type="PANTHER" id="PTHR10465">
    <property type="entry name" value="TRANSMEMBRANE GTPASE FZO1"/>
    <property type="match status" value="1"/>
</dbReference>
<dbReference type="PANTHER" id="PTHR10465:SF0">
    <property type="entry name" value="SARCALUMENIN"/>
    <property type="match status" value="1"/>
</dbReference>
<evidence type="ECO:0000256" key="5">
    <source>
        <dbReference type="ARBA" id="ARBA00023136"/>
    </source>
</evidence>
<accession>A0ABT7HNK2</accession>
<dbReference type="Gene3D" id="3.40.50.300">
    <property type="entry name" value="P-loop containing nucleotide triphosphate hydrolases"/>
    <property type="match status" value="1"/>
</dbReference>
<dbReference type="Pfam" id="PF00350">
    <property type="entry name" value="Dynamin_N"/>
    <property type="match status" value="1"/>
</dbReference>
<evidence type="ECO:0000256" key="3">
    <source>
        <dbReference type="ARBA" id="ARBA00022801"/>
    </source>
</evidence>
<protein>
    <submittedName>
        <fullName evidence="8">Dynamin family protein</fullName>
    </submittedName>
</protein>
<feature type="domain" description="Dynamin N-terminal" evidence="7">
    <location>
        <begin position="172"/>
        <end position="348"/>
    </location>
</feature>
<comment type="subcellular location">
    <subcellularLocation>
        <location evidence="1">Membrane</location>
    </subcellularLocation>
</comment>
<keyword evidence="6" id="KW-0175">Coiled coil</keyword>
<keyword evidence="9" id="KW-1185">Reference proteome</keyword>
<dbReference type="RefSeq" id="WP_284937067.1">
    <property type="nucleotide sequence ID" value="NZ_JANURM010000002.1"/>
</dbReference>
<reference evidence="8" key="1">
    <citation type="submission" date="2022-08" db="EMBL/GenBank/DDBJ databases">
        <authorList>
            <person name="Wang H."/>
        </authorList>
    </citation>
    <scope>NUCLEOTIDE SEQUENCE</scope>
    <source>
        <strain evidence="8">PS10</strain>
    </source>
</reference>
<dbReference type="SUPFAM" id="SSF52540">
    <property type="entry name" value="P-loop containing nucleoside triphosphate hydrolases"/>
    <property type="match status" value="1"/>
</dbReference>
<dbReference type="EMBL" id="JANURM010000002">
    <property type="protein sequence ID" value="MDL0088419.1"/>
    <property type="molecule type" value="Genomic_DNA"/>
</dbReference>
<proteinExistence type="predicted"/>
<organism evidence="8 9">
    <name type="scientific">Campylobacter gastrosuis</name>
    <dbReference type="NCBI Taxonomy" id="2974576"/>
    <lineage>
        <taxon>Bacteria</taxon>
        <taxon>Pseudomonadati</taxon>
        <taxon>Campylobacterota</taxon>
        <taxon>Epsilonproteobacteria</taxon>
        <taxon>Campylobacterales</taxon>
        <taxon>Campylobacteraceae</taxon>
        <taxon>Campylobacter</taxon>
    </lineage>
</organism>
<keyword evidence="5" id="KW-0472">Membrane</keyword>
<evidence type="ECO:0000313" key="9">
    <source>
        <dbReference type="Proteomes" id="UP001173801"/>
    </source>
</evidence>
<reference evidence="8" key="2">
    <citation type="journal article" date="2023" name="Microorganisms">
        <title>Isolation and Genomic Characteristics of Cat-Borne Campylobacter felis sp. nov. and Sheep-Borne Campylobacter ovis sp. nov.</title>
        <authorList>
            <person name="Wang H."/>
            <person name="Li Y."/>
            <person name="Gu Y."/>
            <person name="Zhou G."/>
            <person name="Chen X."/>
            <person name="Zhang X."/>
            <person name="Shao Z."/>
            <person name="Zhang J."/>
            <person name="Zhang M."/>
        </authorList>
    </citation>
    <scope>NUCLEOTIDE SEQUENCE</scope>
    <source>
        <strain evidence="8">PS10</strain>
    </source>
</reference>
<evidence type="ECO:0000256" key="2">
    <source>
        <dbReference type="ARBA" id="ARBA00022741"/>
    </source>
</evidence>
<gene>
    <name evidence="8" type="ORF">NYG85_03380</name>
</gene>
<feature type="coiled-coil region" evidence="6">
    <location>
        <begin position="451"/>
        <end position="482"/>
    </location>
</feature>
<dbReference type="InterPro" id="IPR045063">
    <property type="entry name" value="Dynamin_N"/>
</dbReference>
<dbReference type="InterPro" id="IPR027417">
    <property type="entry name" value="P-loop_NTPase"/>
</dbReference>
<keyword evidence="2" id="KW-0547">Nucleotide-binding</keyword>
<keyword evidence="4" id="KW-0342">GTP-binding</keyword>
<name>A0ABT7HNK2_9BACT</name>
<comment type="caution">
    <text evidence="8">The sequence shown here is derived from an EMBL/GenBank/DDBJ whole genome shotgun (WGS) entry which is preliminary data.</text>
</comment>
<evidence type="ECO:0000259" key="7">
    <source>
        <dbReference type="Pfam" id="PF00350"/>
    </source>
</evidence>